<protein>
    <submittedName>
        <fullName evidence="1">Uncharacterized protein</fullName>
    </submittedName>
</protein>
<accession>A0A382UBU2</accession>
<gene>
    <name evidence="1" type="ORF">METZ01_LOCUS384179</name>
</gene>
<organism evidence="1">
    <name type="scientific">marine metagenome</name>
    <dbReference type="NCBI Taxonomy" id="408172"/>
    <lineage>
        <taxon>unclassified sequences</taxon>
        <taxon>metagenomes</taxon>
        <taxon>ecological metagenomes</taxon>
    </lineage>
</organism>
<feature type="non-terminal residue" evidence="1">
    <location>
        <position position="53"/>
    </location>
</feature>
<dbReference type="AlphaFoldDB" id="A0A382UBU2"/>
<name>A0A382UBU2_9ZZZZ</name>
<dbReference type="EMBL" id="UINC01142779">
    <property type="protein sequence ID" value="SVD31325.1"/>
    <property type="molecule type" value="Genomic_DNA"/>
</dbReference>
<sequence>MQQVLIGLLVALGIFSYFIYQDNQTLKANNYKLELAVEEQKAAMTAMKDSYEL</sequence>
<reference evidence="1" key="1">
    <citation type="submission" date="2018-05" db="EMBL/GenBank/DDBJ databases">
        <authorList>
            <person name="Lanie J.A."/>
            <person name="Ng W.-L."/>
            <person name="Kazmierczak K.M."/>
            <person name="Andrzejewski T.M."/>
            <person name="Davidsen T.M."/>
            <person name="Wayne K.J."/>
            <person name="Tettelin H."/>
            <person name="Glass J.I."/>
            <person name="Rusch D."/>
            <person name="Podicherti R."/>
            <person name="Tsui H.-C.T."/>
            <person name="Winkler M.E."/>
        </authorList>
    </citation>
    <scope>NUCLEOTIDE SEQUENCE</scope>
</reference>
<proteinExistence type="predicted"/>
<evidence type="ECO:0000313" key="1">
    <source>
        <dbReference type="EMBL" id="SVD31325.1"/>
    </source>
</evidence>